<evidence type="ECO:0000313" key="3">
    <source>
        <dbReference type="Proteomes" id="UP001589590"/>
    </source>
</evidence>
<dbReference type="Pfam" id="PF00293">
    <property type="entry name" value="NUDIX"/>
    <property type="match status" value="1"/>
</dbReference>
<dbReference type="SUPFAM" id="SSF55811">
    <property type="entry name" value="Nudix"/>
    <property type="match status" value="1"/>
</dbReference>
<dbReference type="InterPro" id="IPR000086">
    <property type="entry name" value="NUDIX_hydrolase_dom"/>
</dbReference>
<dbReference type="Gene3D" id="1.10.10.10">
    <property type="entry name" value="Winged helix-like DNA-binding domain superfamily/Winged helix DNA-binding domain"/>
    <property type="match status" value="1"/>
</dbReference>
<dbReference type="Pfam" id="PF21906">
    <property type="entry name" value="WHD_NrtR"/>
    <property type="match status" value="1"/>
</dbReference>
<keyword evidence="3" id="KW-1185">Reference proteome</keyword>
<gene>
    <name evidence="2" type="ORF">ACFFU1_10185</name>
</gene>
<feature type="domain" description="Nudix hydrolase" evidence="1">
    <location>
        <begin position="10"/>
        <end position="141"/>
    </location>
</feature>
<dbReference type="InterPro" id="IPR036390">
    <property type="entry name" value="WH_DNA-bd_sf"/>
</dbReference>
<dbReference type="InterPro" id="IPR015797">
    <property type="entry name" value="NUDIX_hydrolase-like_dom_sf"/>
</dbReference>
<dbReference type="Gene3D" id="3.90.79.10">
    <property type="entry name" value="Nucleoside Triphosphate Pyrophosphohydrolase"/>
    <property type="match status" value="1"/>
</dbReference>
<dbReference type="InterPro" id="IPR036388">
    <property type="entry name" value="WH-like_DNA-bd_sf"/>
</dbReference>
<protein>
    <submittedName>
        <fullName evidence="2">NUDIX domain-containing protein</fullName>
    </submittedName>
</protein>
<organism evidence="2 3">
    <name type="scientific">Algibacter miyuki</name>
    <dbReference type="NCBI Taxonomy" id="1306933"/>
    <lineage>
        <taxon>Bacteria</taxon>
        <taxon>Pseudomonadati</taxon>
        <taxon>Bacteroidota</taxon>
        <taxon>Flavobacteriia</taxon>
        <taxon>Flavobacteriales</taxon>
        <taxon>Flavobacteriaceae</taxon>
        <taxon>Algibacter</taxon>
    </lineage>
</organism>
<dbReference type="EMBL" id="JBHMFA010000006">
    <property type="protein sequence ID" value="MFB9105270.1"/>
    <property type="molecule type" value="Genomic_DNA"/>
</dbReference>
<dbReference type="PANTHER" id="PTHR43736:SF4">
    <property type="entry name" value="SLR1690 PROTEIN"/>
    <property type="match status" value="1"/>
</dbReference>
<dbReference type="PROSITE" id="PS51462">
    <property type="entry name" value="NUDIX"/>
    <property type="match status" value="1"/>
</dbReference>
<sequence length="229" mass="26859">MVTGYNSNDKVFLAVDCIIFGFDGENLEVLLIQRDFEPEKGKWSLMGGFLKNNETLDDAAARILHNLTGVHDIYMEQLYSFSEVDRDPVARTISTSYYAIINIEKHNEELIENYNAKWFPLSEVPELIFDHNIMLNKAIRRLRRRTSISPIGFELLPEKFTMRQLQNLYEAILDKELDKRNFINKINSMDVLIKLKEKDMTSSTKGSFLFKFDKDKYDEKQTNSFYLKL</sequence>
<reference evidence="2 3" key="1">
    <citation type="submission" date="2024-09" db="EMBL/GenBank/DDBJ databases">
        <authorList>
            <person name="Sun Q."/>
            <person name="Mori K."/>
        </authorList>
    </citation>
    <scope>NUCLEOTIDE SEQUENCE [LARGE SCALE GENOMIC DNA]</scope>
    <source>
        <strain evidence="2 3">CECT 8300</strain>
    </source>
</reference>
<name>A0ABV5H046_9FLAO</name>
<proteinExistence type="predicted"/>
<dbReference type="PANTHER" id="PTHR43736">
    <property type="entry name" value="ADP-RIBOSE PYROPHOSPHATASE"/>
    <property type="match status" value="1"/>
</dbReference>
<evidence type="ECO:0000259" key="1">
    <source>
        <dbReference type="PROSITE" id="PS51462"/>
    </source>
</evidence>
<comment type="caution">
    <text evidence="2">The sequence shown here is derived from an EMBL/GenBank/DDBJ whole genome shotgun (WGS) entry which is preliminary data.</text>
</comment>
<dbReference type="Proteomes" id="UP001589590">
    <property type="component" value="Unassembled WGS sequence"/>
</dbReference>
<dbReference type="CDD" id="cd18873">
    <property type="entry name" value="NUDIX_NadM_like"/>
    <property type="match status" value="1"/>
</dbReference>
<dbReference type="InterPro" id="IPR054105">
    <property type="entry name" value="WHD_NrtR"/>
</dbReference>
<evidence type="ECO:0000313" key="2">
    <source>
        <dbReference type="EMBL" id="MFB9105270.1"/>
    </source>
</evidence>
<dbReference type="SUPFAM" id="SSF46785">
    <property type="entry name" value="Winged helix' DNA-binding domain"/>
    <property type="match status" value="1"/>
</dbReference>
<accession>A0ABV5H046</accession>
<dbReference type="RefSeq" id="WP_290274722.1">
    <property type="nucleotide sequence ID" value="NZ_JAUFQP010000016.1"/>
</dbReference>